<evidence type="ECO:0000313" key="2">
    <source>
        <dbReference type="EMBL" id="VFJ50117.1"/>
    </source>
</evidence>
<proteinExistence type="predicted"/>
<gene>
    <name evidence="2" type="ORF">BECKDK2373C_GA0170839_10285</name>
</gene>
<feature type="region of interest" description="Disordered" evidence="1">
    <location>
        <begin position="1"/>
        <end position="34"/>
    </location>
</feature>
<feature type="compositionally biased region" description="Basic and acidic residues" evidence="1">
    <location>
        <begin position="95"/>
        <end position="106"/>
    </location>
</feature>
<reference evidence="2" key="1">
    <citation type="submission" date="2019-02" db="EMBL/GenBank/DDBJ databases">
        <authorList>
            <person name="Gruber-Vodicka R. H."/>
            <person name="Seah K. B. B."/>
        </authorList>
    </citation>
    <scope>NUCLEOTIDE SEQUENCE</scope>
    <source>
        <strain evidence="2">BECK_DK161</strain>
    </source>
</reference>
<feature type="region of interest" description="Disordered" evidence="1">
    <location>
        <begin position="85"/>
        <end position="106"/>
    </location>
</feature>
<sequence>MKVHVTNTRKTGTRVAGDECSEPPGATTYPAGGSLHSSPATQYVLLTFGLQLVRVKSKQLSSSGVSELTYMTVLPEQLRKMNHDIIRTTDTLRSTPDERNKRETQR</sequence>
<name>A0A450SCH5_9GAMM</name>
<feature type="compositionally biased region" description="Polar residues" evidence="1">
    <location>
        <begin position="1"/>
        <end position="10"/>
    </location>
</feature>
<dbReference type="EMBL" id="CAADEY010000028">
    <property type="protein sequence ID" value="VFJ50117.1"/>
    <property type="molecule type" value="Genomic_DNA"/>
</dbReference>
<dbReference type="AlphaFoldDB" id="A0A450SCH5"/>
<accession>A0A450SCH5</accession>
<organism evidence="2">
    <name type="scientific">Candidatus Kentrum sp. DK</name>
    <dbReference type="NCBI Taxonomy" id="2126562"/>
    <lineage>
        <taxon>Bacteria</taxon>
        <taxon>Pseudomonadati</taxon>
        <taxon>Pseudomonadota</taxon>
        <taxon>Gammaproteobacteria</taxon>
        <taxon>Candidatus Kentrum</taxon>
    </lineage>
</organism>
<protein>
    <submittedName>
        <fullName evidence="2">Uncharacterized protein</fullName>
    </submittedName>
</protein>
<evidence type="ECO:0000256" key="1">
    <source>
        <dbReference type="SAM" id="MobiDB-lite"/>
    </source>
</evidence>